<dbReference type="EMBL" id="CM023482">
    <property type="protein sequence ID" value="KAH6940241.1"/>
    <property type="molecule type" value="Genomic_DNA"/>
</dbReference>
<reference evidence="1" key="1">
    <citation type="submission" date="2020-05" db="EMBL/GenBank/DDBJ databases">
        <title>Large-scale comparative analyses of tick genomes elucidate their genetic diversity and vector capacities.</title>
        <authorList>
            <person name="Jia N."/>
            <person name="Wang J."/>
            <person name="Shi W."/>
            <person name="Du L."/>
            <person name="Sun Y."/>
            <person name="Zhan W."/>
            <person name="Jiang J."/>
            <person name="Wang Q."/>
            <person name="Zhang B."/>
            <person name="Ji P."/>
            <person name="Sakyi L.B."/>
            <person name="Cui X."/>
            <person name="Yuan T."/>
            <person name="Jiang B."/>
            <person name="Yang W."/>
            <person name="Lam T.T.-Y."/>
            <person name="Chang Q."/>
            <person name="Ding S."/>
            <person name="Wang X."/>
            <person name="Zhu J."/>
            <person name="Ruan X."/>
            <person name="Zhao L."/>
            <person name="Wei J."/>
            <person name="Que T."/>
            <person name="Du C."/>
            <person name="Cheng J."/>
            <person name="Dai P."/>
            <person name="Han X."/>
            <person name="Huang E."/>
            <person name="Gao Y."/>
            <person name="Liu J."/>
            <person name="Shao H."/>
            <person name="Ye R."/>
            <person name="Li L."/>
            <person name="Wei W."/>
            <person name="Wang X."/>
            <person name="Wang C."/>
            <person name="Yang T."/>
            <person name="Huo Q."/>
            <person name="Li W."/>
            <person name="Guo W."/>
            <person name="Chen H."/>
            <person name="Zhou L."/>
            <person name="Ni X."/>
            <person name="Tian J."/>
            <person name="Zhou Y."/>
            <person name="Sheng Y."/>
            <person name="Liu T."/>
            <person name="Pan Y."/>
            <person name="Xia L."/>
            <person name="Li J."/>
            <person name="Zhao F."/>
            <person name="Cao W."/>
        </authorList>
    </citation>
    <scope>NUCLEOTIDE SEQUENCE</scope>
    <source>
        <strain evidence="1">Hyas-2018</strain>
    </source>
</reference>
<proteinExistence type="predicted"/>
<accession>A0ACB7T1X4</accession>
<dbReference type="Proteomes" id="UP000821845">
    <property type="component" value="Chromosome 2"/>
</dbReference>
<comment type="caution">
    <text evidence="1">The sequence shown here is derived from an EMBL/GenBank/DDBJ whole genome shotgun (WGS) entry which is preliminary data.</text>
</comment>
<evidence type="ECO:0000313" key="1">
    <source>
        <dbReference type="EMBL" id="KAH6940241.1"/>
    </source>
</evidence>
<evidence type="ECO:0000313" key="2">
    <source>
        <dbReference type="Proteomes" id="UP000821845"/>
    </source>
</evidence>
<sequence length="155" mass="17060">MRKAYNASRALQQDSFMLHGDRLLAAGVPSMVVVAVAESLLQRLKSGARRDCTQTKRLKWRPEITVNGVVNEIAREKPRLRPNAVPTVLENYPAHFVPKKAVTRTVRNLCDQGPAPKQRKRNVELADAVLCSAVDNGETRVGSHWVSHGGASEGL</sequence>
<keyword evidence="2" id="KW-1185">Reference proteome</keyword>
<gene>
    <name evidence="1" type="ORF">HPB50_026409</name>
</gene>
<protein>
    <submittedName>
        <fullName evidence="1">Uncharacterized protein</fullName>
    </submittedName>
</protein>
<organism evidence="1 2">
    <name type="scientific">Hyalomma asiaticum</name>
    <name type="common">Tick</name>
    <dbReference type="NCBI Taxonomy" id="266040"/>
    <lineage>
        <taxon>Eukaryota</taxon>
        <taxon>Metazoa</taxon>
        <taxon>Ecdysozoa</taxon>
        <taxon>Arthropoda</taxon>
        <taxon>Chelicerata</taxon>
        <taxon>Arachnida</taxon>
        <taxon>Acari</taxon>
        <taxon>Parasitiformes</taxon>
        <taxon>Ixodida</taxon>
        <taxon>Ixodoidea</taxon>
        <taxon>Ixodidae</taxon>
        <taxon>Hyalomminae</taxon>
        <taxon>Hyalomma</taxon>
    </lineage>
</organism>
<name>A0ACB7T1X4_HYAAI</name>